<dbReference type="Pfam" id="PF09840">
    <property type="entry name" value="DUF2067"/>
    <property type="match status" value="1"/>
</dbReference>
<comment type="caution">
    <text evidence="1">The sequence shown here is derived from an EMBL/GenBank/DDBJ whole genome shotgun (WGS) entry which is preliminary data.</text>
</comment>
<name>A0A7C4D2Q8_THEPE</name>
<evidence type="ECO:0000313" key="1">
    <source>
        <dbReference type="EMBL" id="HGM46352.1"/>
    </source>
</evidence>
<reference evidence="1" key="1">
    <citation type="journal article" date="2020" name="mSystems">
        <title>Genome- and Community-Level Interaction Insights into Carbon Utilization and Element Cycling Functions of Hydrothermarchaeota in Hydrothermal Sediment.</title>
        <authorList>
            <person name="Zhou Z."/>
            <person name="Liu Y."/>
            <person name="Xu W."/>
            <person name="Pan J."/>
            <person name="Luo Z.H."/>
            <person name="Li M."/>
        </authorList>
    </citation>
    <scope>NUCLEOTIDE SEQUENCE</scope>
    <source>
        <strain evidence="1">SpSt-649</strain>
    </source>
</reference>
<accession>A0A7C4D2Q8</accession>
<dbReference type="AlphaFoldDB" id="A0A7C4D2Q8"/>
<dbReference type="InterPro" id="IPR019202">
    <property type="entry name" value="DUF2067"/>
</dbReference>
<dbReference type="EMBL" id="DTBQ01000033">
    <property type="protein sequence ID" value="HGM46352.1"/>
    <property type="molecule type" value="Genomic_DNA"/>
</dbReference>
<protein>
    <submittedName>
        <fullName evidence="1">DUF2067 domain-containing protein</fullName>
    </submittedName>
</protein>
<gene>
    <name evidence="1" type="ORF">ENU21_01185</name>
</gene>
<proteinExistence type="predicted"/>
<sequence>MKTSVKGVVLTFNFGSSAEALKFIEVLSKKVGRGAILGEIKGNKVKVFVPFSENYRKTVREIKLIYFELHSGADYRPKRFEISTVLSASNLKVAIPVQALVDALRLEGYEARLEGNHLVTNAKFQHLAELAEKISERYEEAARQRLAAPLRRLVAVVATHMNTSISDAIDLLQKLGFIESKNSELVLRFRPEDIMNKLRDFY</sequence>
<organism evidence="1">
    <name type="scientific">Thermofilum pendens</name>
    <dbReference type="NCBI Taxonomy" id="2269"/>
    <lineage>
        <taxon>Archaea</taxon>
        <taxon>Thermoproteota</taxon>
        <taxon>Thermoprotei</taxon>
        <taxon>Thermofilales</taxon>
        <taxon>Thermofilaceae</taxon>
        <taxon>Thermofilum</taxon>
    </lineage>
</organism>